<evidence type="ECO:0000256" key="1">
    <source>
        <dbReference type="SAM" id="MobiDB-lite"/>
    </source>
</evidence>
<dbReference type="InterPro" id="IPR059226">
    <property type="entry name" value="Choice_anch_Q_dom"/>
</dbReference>
<dbReference type="AlphaFoldDB" id="A0A3S3SR27"/>
<dbReference type="SUPFAM" id="SSF51126">
    <property type="entry name" value="Pectin lyase-like"/>
    <property type="match status" value="1"/>
</dbReference>
<protein>
    <recommendedName>
        <fullName evidence="4">Right handed beta helix region</fullName>
    </recommendedName>
</protein>
<evidence type="ECO:0000313" key="2">
    <source>
        <dbReference type="EMBL" id="RWX48117.1"/>
    </source>
</evidence>
<evidence type="ECO:0008006" key="4">
    <source>
        <dbReference type="Google" id="ProtNLM"/>
    </source>
</evidence>
<dbReference type="Gene3D" id="2.160.20.10">
    <property type="entry name" value="Single-stranded right-handed beta-helix, Pectin lyase-like"/>
    <property type="match status" value="1"/>
</dbReference>
<sequence>KSRIRARWPMKFEDSSGNITNTITSTESMGYIFDNSVINFYHNTMYGGTHCGLNAGNNSIVHAYNNIITGVHMGFRSGSGAVVTADYNLMHDNTFNYHAVSPGIINWGTNNLVNTDPELVDPLNEDFHLKPSSRAIDAGDSEIEVADDMDSDSRPQGASSDIGADEAM</sequence>
<reference evidence="2 3" key="1">
    <citation type="submission" date="2017-01" db="EMBL/GenBank/DDBJ databases">
        <title>The cable genome- insights into the physiology and evolution of filamentous bacteria capable of sulfide oxidation via long distance electron transfer.</title>
        <authorList>
            <person name="Schreiber L."/>
            <person name="Bjerg J.T."/>
            <person name="Boggild A."/>
            <person name="Van De Vossenberg J."/>
            <person name="Meysman F."/>
            <person name="Nielsen L.P."/>
            <person name="Schramm A."/>
            <person name="Kjeldsen K.U."/>
        </authorList>
    </citation>
    <scope>NUCLEOTIDE SEQUENCE [LARGE SCALE GENOMIC DNA]</scope>
    <source>
        <strain evidence="2">A1</strain>
    </source>
</reference>
<dbReference type="InterPro" id="IPR012334">
    <property type="entry name" value="Pectin_lyas_fold"/>
</dbReference>
<name>A0A3S3SR27_9BACT</name>
<feature type="compositionally biased region" description="Acidic residues" evidence="1">
    <location>
        <begin position="139"/>
        <end position="150"/>
    </location>
</feature>
<dbReference type="EMBL" id="MTKP01000179">
    <property type="protein sequence ID" value="RWX48117.1"/>
    <property type="molecule type" value="Genomic_DNA"/>
</dbReference>
<comment type="caution">
    <text evidence="2">The sequence shown here is derived from an EMBL/GenBank/DDBJ whole genome shotgun (WGS) entry which is preliminary data.</text>
</comment>
<feature type="region of interest" description="Disordered" evidence="1">
    <location>
        <begin position="138"/>
        <end position="168"/>
    </location>
</feature>
<dbReference type="Proteomes" id="UP000288086">
    <property type="component" value="Unassembled WGS sequence"/>
</dbReference>
<gene>
    <name evidence="2" type="ORF">VT98_11795</name>
</gene>
<proteinExistence type="predicted"/>
<dbReference type="InterPro" id="IPR011050">
    <property type="entry name" value="Pectin_lyase_fold/virulence"/>
</dbReference>
<feature type="non-terminal residue" evidence="2">
    <location>
        <position position="1"/>
    </location>
</feature>
<accession>A0A3S3SR27</accession>
<organism evidence="2 3">
    <name type="scientific">Candidatus Electrothrix communis</name>
    <dbReference type="NCBI Taxonomy" id="1859133"/>
    <lineage>
        <taxon>Bacteria</taxon>
        <taxon>Pseudomonadati</taxon>
        <taxon>Thermodesulfobacteriota</taxon>
        <taxon>Desulfobulbia</taxon>
        <taxon>Desulfobulbales</taxon>
        <taxon>Desulfobulbaceae</taxon>
        <taxon>Candidatus Electrothrix</taxon>
    </lineage>
</organism>
<keyword evidence="3" id="KW-1185">Reference proteome</keyword>
<dbReference type="NCBIfam" id="NF041518">
    <property type="entry name" value="choice_anch_Q"/>
    <property type="match status" value="1"/>
</dbReference>
<evidence type="ECO:0000313" key="3">
    <source>
        <dbReference type="Proteomes" id="UP000288086"/>
    </source>
</evidence>